<evidence type="ECO:0008006" key="4">
    <source>
        <dbReference type="Google" id="ProtNLM"/>
    </source>
</evidence>
<gene>
    <name evidence="2" type="ORF">D0Y96_03225</name>
</gene>
<proteinExistence type="predicted"/>
<protein>
    <recommendedName>
        <fullName evidence="4">Muconolactone isomerase domain-containing protein</fullName>
    </recommendedName>
</protein>
<reference evidence="2 3" key="1">
    <citation type="submission" date="2018-08" db="EMBL/GenBank/DDBJ databases">
        <title>Acidipila sp. 4G-K13, an acidobacterium isolated from forest soil.</title>
        <authorList>
            <person name="Gao Z.-H."/>
            <person name="Qiu L.-H."/>
        </authorList>
    </citation>
    <scope>NUCLEOTIDE SEQUENCE [LARGE SCALE GENOMIC DNA]</scope>
    <source>
        <strain evidence="2 3">4G-K13</strain>
    </source>
</reference>
<dbReference type="AlphaFoldDB" id="A0A372IW11"/>
<sequence length="96" mass="10780">MKVMAIGTLDAPMTPEQRQEIMPKEVPHTLRLYLEGKIEQFWFRADTGPIFLMNAESVEEAKAIVDDMPLVTGGLMKYQLWPVGPLAPLGLLIQGR</sequence>
<dbReference type="OrthoDB" id="797195at2"/>
<accession>A0A372IW11</accession>
<evidence type="ECO:0000313" key="3">
    <source>
        <dbReference type="Proteomes" id="UP000264702"/>
    </source>
</evidence>
<feature type="region of interest" description="Disordered" evidence="1">
    <location>
        <begin position="1"/>
        <end position="20"/>
    </location>
</feature>
<evidence type="ECO:0000256" key="1">
    <source>
        <dbReference type="SAM" id="MobiDB-lite"/>
    </source>
</evidence>
<organism evidence="2 3">
    <name type="scientific">Paracidobacterium acidisoli</name>
    <dbReference type="NCBI Taxonomy" id="2303751"/>
    <lineage>
        <taxon>Bacteria</taxon>
        <taxon>Pseudomonadati</taxon>
        <taxon>Acidobacteriota</taxon>
        <taxon>Terriglobia</taxon>
        <taxon>Terriglobales</taxon>
        <taxon>Acidobacteriaceae</taxon>
        <taxon>Paracidobacterium</taxon>
    </lineage>
</organism>
<keyword evidence="3" id="KW-1185">Reference proteome</keyword>
<dbReference type="EMBL" id="QVQT01000001">
    <property type="protein sequence ID" value="RFU18573.1"/>
    <property type="molecule type" value="Genomic_DNA"/>
</dbReference>
<dbReference type="Gene3D" id="3.30.70.1060">
    <property type="entry name" value="Dimeric alpha+beta barrel"/>
    <property type="match status" value="1"/>
</dbReference>
<comment type="caution">
    <text evidence="2">The sequence shown here is derived from an EMBL/GenBank/DDBJ whole genome shotgun (WGS) entry which is preliminary data.</text>
</comment>
<dbReference type="Proteomes" id="UP000264702">
    <property type="component" value="Unassembled WGS sequence"/>
</dbReference>
<evidence type="ECO:0000313" key="2">
    <source>
        <dbReference type="EMBL" id="RFU18573.1"/>
    </source>
</evidence>
<name>A0A372IW11_9BACT</name>